<keyword evidence="2" id="KW-1185">Reference proteome</keyword>
<dbReference type="STRING" id="1841860.GCA_900157375_04183"/>
<protein>
    <submittedName>
        <fullName evidence="1">Uncharacterized protein</fullName>
    </submittedName>
</protein>
<evidence type="ECO:0000313" key="2">
    <source>
        <dbReference type="Proteomes" id="UP000240988"/>
    </source>
</evidence>
<feature type="non-terminal residue" evidence="1">
    <location>
        <position position="1"/>
    </location>
</feature>
<dbReference type="AlphaFoldDB" id="A0A2U3NXV0"/>
<accession>A0A2U3NXV0</accession>
<proteinExistence type="predicted"/>
<gene>
    <name evidence="1" type="ORF">MRAB57_4180</name>
</gene>
<dbReference type="EMBL" id="FUFA01000005">
    <property type="protein sequence ID" value="SPM36339.1"/>
    <property type="molecule type" value="Genomic_DNA"/>
</dbReference>
<name>A0A2U3NXV0_9MYCO</name>
<evidence type="ECO:0000313" key="1">
    <source>
        <dbReference type="EMBL" id="SPM36339.1"/>
    </source>
</evidence>
<dbReference type="Proteomes" id="UP000240988">
    <property type="component" value="Unassembled WGS sequence"/>
</dbReference>
<organism evidence="1 2">
    <name type="scientific">Mycobacterium rhizamassiliense</name>
    <dbReference type="NCBI Taxonomy" id="1841860"/>
    <lineage>
        <taxon>Bacteria</taxon>
        <taxon>Bacillati</taxon>
        <taxon>Actinomycetota</taxon>
        <taxon>Actinomycetes</taxon>
        <taxon>Mycobacteriales</taxon>
        <taxon>Mycobacteriaceae</taxon>
        <taxon>Mycobacterium</taxon>
    </lineage>
</organism>
<reference evidence="1 2" key="1">
    <citation type="submission" date="2017-01" db="EMBL/GenBank/DDBJ databases">
        <authorList>
            <consortium name="Urmite Genomes"/>
        </authorList>
    </citation>
    <scope>NUCLEOTIDE SEQUENCE [LARGE SCALE GENOMIC DNA]</scope>
    <source>
        <strain evidence="1 2">AB57</strain>
    </source>
</reference>
<sequence>VHRIADIAAEAVNATVLHLRRIVGALCTALGRTRREVSDLAWDYQNLAASVRFSARRGRASTADEGPAMQSEHVADVISIDMRRRKAN</sequence>